<dbReference type="AlphaFoldDB" id="A0AAN8G999"/>
<name>A0AAN8G999_PATCE</name>
<dbReference type="PROSITE" id="PS50158">
    <property type="entry name" value="ZF_CCHC"/>
    <property type="match status" value="1"/>
</dbReference>
<gene>
    <name evidence="4" type="ORF">SNE40_022141</name>
</gene>
<dbReference type="SMART" id="SM00343">
    <property type="entry name" value="ZnF_C2HC"/>
    <property type="match status" value="2"/>
</dbReference>
<dbReference type="InterPro" id="IPR036875">
    <property type="entry name" value="Znf_CCHC_sf"/>
</dbReference>
<keyword evidence="1" id="KW-0863">Zinc-finger</keyword>
<dbReference type="Gene3D" id="4.10.60.10">
    <property type="entry name" value="Zinc finger, CCHC-type"/>
    <property type="match status" value="1"/>
</dbReference>
<dbReference type="PANTHER" id="PTHR22639:SF3">
    <property type="entry name" value="ZINC FINGER CCHC DOMAIN-CONTAINING PROTEIN 3"/>
    <property type="match status" value="1"/>
</dbReference>
<organism evidence="4 5">
    <name type="scientific">Patella caerulea</name>
    <name type="common">Rayed Mediterranean limpet</name>
    <dbReference type="NCBI Taxonomy" id="87958"/>
    <lineage>
        <taxon>Eukaryota</taxon>
        <taxon>Metazoa</taxon>
        <taxon>Spiralia</taxon>
        <taxon>Lophotrochozoa</taxon>
        <taxon>Mollusca</taxon>
        <taxon>Gastropoda</taxon>
        <taxon>Patellogastropoda</taxon>
        <taxon>Patelloidea</taxon>
        <taxon>Patellidae</taxon>
        <taxon>Patella</taxon>
    </lineage>
</organism>
<evidence type="ECO:0000256" key="1">
    <source>
        <dbReference type="PROSITE-ProRule" id="PRU00047"/>
    </source>
</evidence>
<accession>A0AAN8G999</accession>
<feature type="compositionally biased region" description="Polar residues" evidence="2">
    <location>
        <begin position="416"/>
        <end position="426"/>
    </location>
</feature>
<dbReference type="PANTHER" id="PTHR22639">
    <property type="entry name" value="GAG-RELATED PROTEIN"/>
    <property type="match status" value="1"/>
</dbReference>
<keyword evidence="1" id="KW-0479">Metal-binding</keyword>
<dbReference type="EMBL" id="JAZGQO010000018">
    <property type="protein sequence ID" value="KAK6168280.1"/>
    <property type="molecule type" value="Genomic_DNA"/>
</dbReference>
<protein>
    <recommendedName>
        <fullName evidence="3">CCHC-type domain-containing protein</fullName>
    </recommendedName>
</protein>
<comment type="caution">
    <text evidence="4">The sequence shown here is derived from an EMBL/GenBank/DDBJ whole genome shotgun (WGS) entry which is preliminary data.</text>
</comment>
<reference evidence="4 5" key="1">
    <citation type="submission" date="2024-01" db="EMBL/GenBank/DDBJ databases">
        <title>The genome of the rayed Mediterranean limpet Patella caerulea (Linnaeus, 1758).</title>
        <authorList>
            <person name="Anh-Thu Weber A."/>
            <person name="Halstead-Nussloch G."/>
        </authorList>
    </citation>
    <scope>NUCLEOTIDE SEQUENCE [LARGE SCALE GENOMIC DNA]</scope>
    <source>
        <strain evidence="4">AATW-2023a</strain>
        <tissue evidence="4">Whole specimen</tissue>
    </source>
</reference>
<dbReference type="Proteomes" id="UP001347796">
    <property type="component" value="Unassembled WGS sequence"/>
</dbReference>
<keyword evidence="5" id="KW-1185">Reference proteome</keyword>
<dbReference type="GO" id="GO:0008270">
    <property type="term" value="F:zinc ion binding"/>
    <property type="evidence" value="ECO:0007669"/>
    <property type="project" value="UniProtKB-KW"/>
</dbReference>
<dbReference type="GO" id="GO:0003723">
    <property type="term" value="F:RNA binding"/>
    <property type="evidence" value="ECO:0007669"/>
    <property type="project" value="InterPro"/>
</dbReference>
<dbReference type="GO" id="GO:0002218">
    <property type="term" value="P:activation of innate immune response"/>
    <property type="evidence" value="ECO:0007669"/>
    <property type="project" value="InterPro"/>
</dbReference>
<feature type="compositionally biased region" description="Low complexity" evidence="2">
    <location>
        <begin position="308"/>
        <end position="318"/>
    </location>
</feature>
<evidence type="ECO:0000313" key="5">
    <source>
        <dbReference type="Proteomes" id="UP001347796"/>
    </source>
</evidence>
<feature type="compositionally biased region" description="Polar residues" evidence="2">
    <location>
        <begin position="280"/>
        <end position="292"/>
    </location>
</feature>
<dbReference type="InterPro" id="IPR001878">
    <property type="entry name" value="Znf_CCHC"/>
</dbReference>
<feature type="region of interest" description="Disordered" evidence="2">
    <location>
        <begin position="269"/>
        <end position="318"/>
    </location>
</feature>
<dbReference type="InterPro" id="IPR042509">
    <property type="entry name" value="ZCCHC3"/>
</dbReference>
<evidence type="ECO:0000256" key="2">
    <source>
        <dbReference type="SAM" id="MobiDB-lite"/>
    </source>
</evidence>
<keyword evidence="1" id="KW-0862">Zinc</keyword>
<sequence length="426" mass="49129">MSEEYYKNVKNCTVKFSFDERINLNNLIEAIEETVGYNTVETVVPMNGIYEISVSHVDYCNIIAKEGIVFENKRVYGSTVGSKIMVVSFMNIPAYISDDEILEKLSLWKVEALGDIKKRYFSHGDRQILDGTRYVRVKFPPGVDSLPYATKFDGRSFIVKHNDQSKVCYKCLKSDHEIRNCPEFVCFRCDKQGHNQRNCVEKICKTCDFFEYKCECPLNNDESVNTTDVQSTENIAENVDSSDGVELTPIKQCCETPNTEVERDLVEVHQADDNPKENNEVLNSNDNTNLKQSCEDINSDVDNKVNDNNEVNDSSDNNKAMANEKRYEAEGELDTSVNSAWYNVRYDKHSRLRYQTQTNSIKPTVKTVEELARNRRIRLNRYKEMGMDMDIEVKERKNKRGLSTSTEEQLDKKTRAYSSFTPEARI</sequence>
<dbReference type="GO" id="GO:0003690">
    <property type="term" value="F:double-stranded DNA binding"/>
    <property type="evidence" value="ECO:0007669"/>
    <property type="project" value="InterPro"/>
</dbReference>
<feature type="region of interest" description="Disordered" evidence="2">
    <location>
        <begin position="396"/>
        <end position="426"/>
    </location>
</feature>
<feature type="domain" description="CCHC-type" evidence="3">
    <location>
        <begin position="186"/>
        <end position="199"/>
    </location>
</feature>
<dbReference type="SUPFAM" id="SSF57756">
    <property type="entry name" value="Retrovirus zinc finger-like domains"/>
    <property type="match status" value="1"/>
</dbReference>
<proteinExistence type="predicted"/>
<evidence type="ECO:0000313" key="4">
    <source>
        <dbReference type="EMBL" id="KAK6168280.1"/>
    </source>
</evidence>
<feature type="compositionally biased region" description="Basic and acidic residues" evidence="2">
    <location>
        <begin position="269"/>
        <end position="279"/>
    </location>
</feature>
<evidence type="ECO:0000259" key="3">
    <source>
        <dbReference type="PROSITE" id="PS50158"/>
    </source>
</evidence>